<dbReference type="PANTHER" id="PTHR12604">
    <property type="entry name" value="KU AUTOANTIGEN DNA HELICASE"/>
    <property type="match status" value="1"/>
</dbReference>
<keyword evidence="11" id="KW-0539">Nucleus</keyword>
<dbReference type="GO" id="GO:0005524">
    <property type="term" value="F:ATP binding"/>
    <property type="evidence" value="ECO:0007669"/>
    <property type="project" value="UniProtKB-KW"/>
</dbReference>
<evidence type="ECO:0000256" key="7">
    <source>
        <dbReference type="ARBA" id="ARBA00022840"/>
    </source>
</evidence>
<dbReference type="CDD" id="cd00873">
    <property type="entry name" value="KU80"/>
    <property type="match status" value="1"/>
</dbReference>
<dbReference type="Gene3D" id="1.10.1600.10">
    <property type="match status" value="1"/>
</dbReference>
<evidence type="ECO:0000256" key="9">
    <source>
        <dbReference type="ARBA" id="ARBA00023172"/>
    </source>
</evidence>
<dbReference type="GO" id="GO:0006303">
    <property type="term" value="P:double-strand break repair via nonhomologous end joining"/>
    <property type="evidence" value="ECO:0007669"/>
    <property type="project" value="InterPro"/>
</dbReference>
<dbReference type="InterPro" id="IPR036465">
    <property type="entry name" value="vWFA_dom_sf"/>
</dbReference>
<dbReference type="GO" id="GO:0016787">
    <property type="term" value="F:hydrolase activity"/>
    <property type="evidence" value="ECO:0007669"/>
    <property type="project" value="UniProtKB-KW"/>
</dbReference>
<dbReference type="Gene3D" id="3.40.50.410">
    <property type="entry name" value="von Willebrand factor, type A domain"/>
    <property type="match status" value="1"/>
</dbReference>
<evidence type="ECO:0000256" key="10">
    <source>
        <dbReference type="ARBA" id="ARBA00023204"/>
    </source>
</evidence>
<dbReference type="SMART" id="SM00559">
    <property type="entry name" value="Ku78"/>
    <property type="match status" value="1"/>
</dbReference>
<feature type="region of interest" description="Disordered" evidence="12">
    <location>
        <begin position="137"/>
        <end position="162"/>
    </location>
</feature>
<evidence type="ECO:0000256" key="5">
    <source>
        <dbReference type="ARBA" id="ARBA00022801"/>
    </source>
</evidence>
<dbReference type="InterPro" id="IPR006164">
    <property type="entry name" value="DNA_bd_Ku70/Ku80"/>
</dbReference>
<evidence type="ECO:0000256" key="1">
    <source>
        <dbReference type="ARBA" id="ARBA00004123"/>
    </source>
</evidence>
<organism evidence="14 15">
    <name type="scientific">Clonorchis sinensis</name>
    <name type="common">Chinese liver fluke</name>
    <dbReference type="NCBI Taxonomy" id="79923"/>
    <lineage>
        <taxon>Eukaryota</taxon>
        <taxon>Metazoa</taxon>
        <taxon>Spiralia</taxon>
        <taxon>Lophotrochozoa</taxon>
        <taxon>Platyhelminthes</taxon>
        <taxon>Trematoda</taxon>
        <taxon>Digenea</taxon>
        <taxon>Opisthorchiida</taxon>
        <taxon>Opisthorchiata</taxon>
        <taxon>Opisthorchiidae</taxon>
        <taxon>Clonorchis</taxon>
    </lineage>
</organism>
<name>G7YR72_CLOSI</name>
<dbReference type="SUPFAM" id="SSF100939">
    <property type="entry name" value="SPOC domain-like"/>
    <property type="match status" value="1"/>
</dbReference>
<feature type="region of interest" description="Disordered" evidence="12">
    <location>
        <begin position="1206"/>
        <end position="1234"/>
    </location>
</feature>
<gene>
    <name evidence="14" type="ORF">CLF_107988</name>
</gene>
<dbReference type="InterPro" id="IPR014893">
    <property type="entry name" value="Ku_PK_bind"/>
</dbReference>
<dbReference type="GO" id="GO:0003684">
    <property type="term" value="F:damaged DNA binding"/>
    <property type="evidence" value="ECO:0007669"/>
    <property type="project" value="InterPro"/>
</dbReference>
<keyword evidence="8" id="KW-0238">DNA-binding</keyword>
<evidence type="ECO:0000256" key="4">
    <source>
        <dbReference type="ARBA" id="ARBA00022763"/>
    </source>
</evidence>
<protein>
    <submittedName>
        <fullName evidence="14">ATP-dependent DNA helicase 2 subunit 2</fullName>
    </submittedName>
</protein>
<keyword evidence="9" id="KW-0233">DNA recombination</keyword>
<evidence type="ECO:0000256" key="3">
    <source>
        <dbReference type="ARBA" id="ARBA00022741"/>
    </source>
</evidence>
<evidence type="ECO:0000256" key="6">
    <source>
        <dbReference type="ARBA" id="ARBA00022806"/>
    </source>
</evidence>
<feature type="region of interest" description="Disordered" evidence="12">
    <location>
        <begin position="748"/>
        <end position="775"/>
    </location>
</feature>
<evidence type="ECO:0000313" key="14">
    <source>
        <dbReference type="EMBL" id="GAA55452.1"/>
    </source>
</evidence>
<keyword evidence="3" id="KW-0547">Nucleotide-binding</keyword>
<evidence type="ECO:0000256" key="8">
    <source>
        <dbReference type="ARBA" id="ARBA00023125"/>
    </source>
</evidence>
<dbReference type="Proteomes" id="UP000008909">
    <property type="component" value="Unassembled WGS sequence"/>
</dbReference>
<evidence type="ECO:0000313" key="15">
    <source>
        <dbReference type="Proteomes" id="UP000008909"/>
    </source>
</evidence>
<evidence type="ECO:0000256" key="11">
    <source>
        <dbReference type="ARBA" id="ARBA00023242"/>
    </source>
</evidence>
<dbReference type="EMBL" id="DF144017">
    <property type="protein sequence ID" value="GAA55452.1"/>
    <property type="molecule type" value="Genomic_DNA"/>
</dbReference>
<keyword evidence="15" id="KW-1185">Reference proteome</keyword>
<dbReference type="Pfam" id="PF02735">
    <property type="entry name" value="Ku"/>
    <property type="match status" value="1"/>
</dbReference>
<sequence length="1241" mass="136827">PLPFTKFFQGEKEEFAVVLCGTEATDNGLADEDGNFVHISLVRALAPLDWDLLEFFNSESLLSTNDADVVDALIVGVNHLVTQCKDRKGLSEKRILLISNLLGPADISQLTEVAHNLRIADVKLSLIGFSLPEGSAPPESERAVLSPNSHPGPSSSRTNGDPQFKVHPAQKAIGDLWSQLNGESYTFDEAIPALAYFETRAVAQRGWKVDFQIGDSLSLPVEGFTQVREARPPALTQLYAACPSTPIRAITTYCTQDENATELQSTQVIRGHRYGNTMVPFTAEDKAAVQPAGEKCLTLIGFTPASNVPINLHLGDSVLVFVANCPAENHPVAQGLAALAQALFELNGVALVRRVYNRVSAPRLGVLIPEVRGTQVALFYTDLAFADDVRTFQFPSLPLRTTPSKSHVKPDRHTPTDEQLKAMDEFVSSLILGKMSDEDDSDAECNERQDEANFGLALDVKPEQLPSPWIQRLFTCFRERGLNPTESLIPSTSNQSMDSWLVAQNLPGLEQLLARIAPVYENASGNDPVSSARRHLLDCLPTLSSVEKEQEGESGASAAKRRRLMAAELFGLQTNDSSLTVDNTQASNSFTGGGGLILNSALSQVSQLTDVGSVDPVGDFDKLLAQGDIRFASQRLESRIVQLVTDPYTGSILRPRAVSCLVAYRERAIRAATNNPTPDLRLAQDYNTFIRTWREDLDLRGYLQTNQPNGGAMDPRLSFWVETITQGFGLVSDDEVQGIGVSRMEADSFLSSSTKNEPPVDQSCGSPSAPPNPTTEVVTEQLTFLKFGVDSTLALLRKHARAQYSHNGIEFSKRTQRNATLWRKISFNSQRLCSYQRCAARASQNNSRGGSCAINFKREFRAGSFDDSILRMNSTDYMDPYKTDLPTSPVPKASGFSLFVKYHLLTEAESGALGIVCPGIAYLTQIPPFSMLRASSVHALNSLHSRYSLSPVYALRLMKSPAGRKIPVTLHQLFCCTCGFCGHSVRSVDKSASYFSAGFLVDCFNVLRNFILYRDYELPSVVYPYCEFLHLDILTYATPNIGRTLNQVHRSLKFTSHCEHALNAGMPAQSQLRAKFWMFVIIRAMMITLINACREGIRCSTHDSAHLLPYYSHGLPNTLGPISDRSLDMPTRLSTQDARKIILIERVQRAATKMVAGLKSMDYETRLVVLDLSPLEYRRLRGDSILTYALFEQGLANRFFTVDPANTRRGHGERQLLNDKNKTDPGNLGKSLAPVYQSVNP</sequence>
<dbReference type="Gene3D" id="1.25.40.240">
    <property type="entry name" value="Ku, C-terminal domain"/>
    <property type="match status" value="1"/>
</dbReference>
<keyword evidence="4" id="KW-0227">DNA damage</keyword>
<feature type="non-terminal residue" evidence="14">
    <location>
        <position position="1"/>
    </location>
</feature>
<comment type="similarity">
    <text evidence="2">Belongs to the ku80 family.</text>
</comment>
<dbReference type="GO" id="GO:0000723">
    <property type="term" value="P:telomere maintenance"/>
    <property type="evidence" value="ECO:0007669"/>
    <property type="project" value="InterPro"/>
</dbReference>
<feature type="compositionally biased region" description="Basic and acidic residues" evidence="12">
    <location>
        <begin position="1210"/>
        <end position="1223"/>
    </location>
</feature>
<dbReference type="InterPro" id="IPR024193">
    <property type="entry name" value="Ku80"/>
</dbReference>
<dbReference type="GO" id="GO:0006310">
    <property type="term" value="P:DNA recombination"/>
    <property type="evidence" value="ECO:0007669"/>
    <property type="project" value="UniProtKB-KW"/>
</dbReference>
<dbReference type="GO" id="GO:0004386">
    <property type="term" value="F:helicase activity"/>
    <property type="evidence" value="ECO:0007669"/>
    <property type="project" value="UniProtKB-KW"/>
</dbReference>
<dbReference type="Gene3D" id="2.40.290.10">
    <property type="match status" value="1"/>
</dbReference>
<evidence type="ECO:0000256" key="12">
    <source>
        <dbReference type="SAM" id="MobiDB-lite"/>
    </source>
</evidence>
<dbReference type="GO" id="GO:0003690">
    <property type="term" value="F:double-stranded DNA binding"/>
    <property type="evidence" value="ECO:0007669"/>
    <property type="project" value="TreeGrafter"/>
</dbReference>
<keyword evidence="5" id="KW-0378">Hydrolase</keyword>
<feature type="domain" description="Ku" evidence="13">
    <location>
        <begin position="260"/>
        <end position="400"/>
    </location>
</feature>
<proteinExistence type="inferred from homology"/>
<keyword evidence="10" id="KW-0234">DNA repair</keyword>
<dbReference type="Pfam" id="PF08785">
    <property type="entry name" value="Ku_PK_bind"/>
    <property type="match status" value="1"/>
</dbReference>
<keyword evidence="7" id="KW-0067">ATP-binding</keyword>
<accession>G7YR72</accession>
<dbReference type="AlphaFoldDB" id="G7YR72"/>
<dbReference type="PANTHER" id="PTHR12604:SF4">
    <property type="entry name" value="X-RAY REPAIR CROSS-COMPLEMENTING PROTEIN 5"/>
    <property type="match status" value="1"/>
</dbReference>
<dbReference type="GO" id="GO:0042162">
    <property type="term" value="F:telomeric DNA binding"/>
    <property type="evidence" value="ECO:0007669"/>
    <property type="project" value="InterPro"/>
</dbReference>
<reference evidence="14" key="1">
    <citation type="journal article" date="2011" name="Genome Biol.">
        <title>The draft genome of the carcinogenic human liver fluke Clonorchis sinensis.</title>
        <authorList>
            <person name="Wang X."/>
            <person name="Chen W."/>
            <person name="Huang Y."/>
            <person name="Sun J."/>
            <person name="Men J."/>
            <person name="Liu H."/>
            <person name="Luo F."/>
            <person name="Guo L."/>
            <person name="Lv X."/>
            <person name="Deng C."/>
            <person name="Zhou C."/>
            <person name="Fan Y."/>
            <person name="Li X."/>
            <person name="Huang L."/>
            <person name="Hu Y."/>
            <person name="Liang C."/>
            <person name="Hu X."/>
            <person name="Xu J."/>
            <person name="Yu X."/>
        </authorList>
    </citation>
    <scope>NUCLEOTIDE SEQUENCE [LARGE SCALE GENOMIC DNA]</scope>
    <source>
        <strain evidence="14">Henan</strain>
    </source>
</reference>
<dbReference type="InterPro" id="IPR016194">
    <property type="entry name" value="SPOC-like_C_dom_sf"/>
</dbReference>
<comment type="subcellular location">
    <subcellularLocation>
        <location evidence="1">Nucleus</location>
    </subcellularLocation>
</comment>
<dbReference type="GO" id="GO:0043564">
    <property type="term" value="C:Ku70:Ku80 complex"/>
    <property type="evidence" value="ECO:0007669"/>
    <property type="project" value="InterPro"/>
</dbReference>
<feature type="compositionally biased region" description="Polar residues" evidence="12">
    <location>
        <begin position="146"/>
        <end position="161"/>
    </location>
</feature>
<evidence type="ECO:0000259" key="13">
    <source>
        <dbReference type="SMART" id="SM00559"/>
    </source>
</evidence>
<reference key="2">
    <citation type="submission" date="2011-10" db="EMBL/GenBank/DDBJ databases">
        <title>The genome and transcriptome sequence of Clonorchis sinensis provide insights into the carcinogenic liver fluke.</title>
        <authorList>
            <person name="Wang X."/>
            <person name="Huang Y."/>
            <person name="Chen W."/>
            <person name="Liu H."/>
            <person name="Guo L."/>
            <person name="Chen Y."/>
            <person name="Luo F."/>
            <person name="Zhou W."/>
            <person name="Sun J."/>
            <person name="Mao Q."/>
            <person name="Liang P."/>
            <person name="Zhou C."/>
            <person name="Tian Y."/>
            <person name="Men J."/>
            <person name="Lv X."/>
            <person name="Huang L."/>
            <person name="Zhou J."/>
            <person name="Hu Y."/>
            <person name="Li R."/>
            <person name="Zhang F."/>
            <person name="Lei H."/>
            <person name="Li X."/>
            <person name="Hu X."/>
            <person name="Liang C."/>
            <person name="Xu J."/>
            <person name="Wu Z."/>
            <person name="Yu X."/>
        </authorList>
    </citation>
    <scope>NUCLEOTIDE SEQUENCE</scope>
    <source>
        <strain>Henan</strain>
    </source>
</reference>
<keyword evidence="6 14" id="KW-0347">Helicase</keyword>
<dbReference type="SUPFAM" id="SSF53300">
    <property type="entry name" value="vWA-like"/>
    <property type="match status" value="1"/>
</dbReference>
<dbReference type="SUPFAM" id="SSF101420">
    <property type="entry name" value="C-terminal domain of Ku80"/>
    <property type="match status" value="1"/>
</dbReference>
<evidence type="ECO:0000256" key="2">
    <source>
        <dbReference type="ARBA" id="ARBA00007726"/>
    </source>
</evidence>
<dbReference type="InterPro" id="IPR036494">
    <property type="entry name" value="Ku_C_sf"/>
</dbReference>